<dbReference type="Pfam" id="PF12697">
    <property type="entry name" value="Abhydrolase_6"/>
    <property type="match status" value="1"/>
</dbReference>
<dbReference type="InterPro" id="IPR029058">
    <property type="entry name" value="AB_hydrolase_fold"/>
</dbReference>
<dbReference type="Proteomes" id="UP000278006">
    <property type="component" value="Unassembled WGS sequence"/>
</dbReference>
<reference evidence="2 3" key="1">
    <citation type="submission" date="2018-10" db="EMBL/GenBank/DDBJ databases">
        <title>Draft genome of Cortibacter populi DSM10536.</title>
        <authorList>
            <person name="Bernier A.-M."/>
            <person name="Bernard K."/>
        </authorList>
    </citation>
    <scope>NUCLEOTIDE SEQUENCE [LARGE SCALE GENOMIC DNA]</scope>
    <source>
        <strain evidence="2 3">DSM 105136</strain>
    </source>
</reference>
<dbReference type="GO" id="GO:0016787">
    <property type="term" value="F:hydrolase activity"/>
    <property type="evidence" value="ECO:0007669"/>
    <property type="project" value="UniProtKB-KW"/>
</dbReference>
<feature type="domain" description="AB hydrolase-1" evidence="1">
    <location>
        <begin position="1"/>
        <end position="238"/>
    </location>
</feature>
<evidence type="ECO:0000313" key="2">
    <source>
        <dbReference type="EMBL" id="RMX08934.1"/>
    </source>
</evidence>
<dbReference type="InterPro" id="IPR052897">
    <property type="entry name" value="Sec-Metab_Biosynth_Hydrolase"/>
</dbReference>
<organism evidence="2 3">
    <name type="scientific">Corticibacter populi</name>
    <dbReference type="NCBI Taxonomy" id="1550736"/>
    <lineage>
        <taxon>Bacteria</taxon>
        <taxon>Pseudomonadati</taxon>
        <taxon>Pseudomonadota</taxon>
        <taxon>Betaproteobacteria</taxon>
        <taxon>Burkholderiales</taxon>
        <taxon>Comamonadaceae</taxon>
        <taxon>Corticibacter</taxon>
    </lineage>
</organism>
<proteinExistence type="predicted"/>
<dbReference type="PANTHER" id="PTHR37017">
    <property type="entry name" value="AB HYDROLASE-1 DOMAIN-CONTAINING PROTEIN-RELATED"/>
    <property type="match status" value="1"/>
</dbReference>
<dbReference type="Gene3D" id="3.40.50.1820">
    <property type="entry name" value="alpha/beta hydrolase"/>
    <property type="match status" value="1"/>
</dbReference>
<evidence type="ECO:0000259" key="1">
    <source>
        <dbReference type="Pfam" id="PF12697"/>
    </source>
</evidence>
<dbReference type="InterPro" id="IPR000073">
    <property type="entry name" value="AB_hydrolase_1"/>
</dbReference>
<accession>A0A3M6R0Z1</accession>
<name>A0A3M6R0Z1_9BURK</name>
<dbReference type="EMBL" id="RDQO01000001">
    <property type="protein sequence ID" value="RMX08934.1"/>
    <property type="molecule type" value="Genomic_DNA"/>
</dbReference>
<keyword evidence="2" id="KW-0378">Hydrolase</keyword>
<evidence type="ECO:0000313" key="3">
    <source>
        <dbReference type="Proteomes" id="UP000278006"/>
    </source>
</evidence>
<protein>
    <submittedName>
        <fullName evidence="2">Alpha/beta hydrolase</fullName>
    </submittedName>
</protein>
<dbReference type="PANTHER" id="PTHR37017:SF11">
    <property type="entry name" value="ESTERASE_LIPASE_THIOESTERASE DOMAIN-CONTAINING PROTEIN"/>
    <property type="match status" value="1"/>
</dbReference>
<dbReference type="AlphaFoldDB" id="A0A3M6R0Z1"/>
<sequence length="272" mass="29263">MVLIHGAWQGSWAFEAWMPMLQAAGWQVHAVDLPGNGIRQDAWPPAQPVRVDLDAYVAHVAELLAGLDGPAVVLGHSGGGITASQVAEHCPERVLALVYLAGMMLPDGMDFGALIEACRREQPGFVYAGIGPHLEWDAMHQASRVPPAAAGRIFLHDCTPEQAAAATRRLCWQPEGGRAMRCRLTAQRYGRVPRIYVECLRDRSVLHELQRCMQNLSPGALRITLDCGHVPQLACPALLTERLLPALAQMLPSGAGTDLAVASGRTGLLPLA</sequence>
<gene>
    <name evidence="2" type="ORF">D8I35_06450</name>
</gene>
<keyword evidence="3" id="KW-1185">Reference proteome</keyword>
<dbReference type="OrthoDB" id="9112061at2"/>
<comment type="caution">
    <text evidence="2">The sequence shown here is derived from an EMBL/GenBank/DDBJ whole genome shotgun (WGS) entry which is preliminary data.</text>
</comment>
<dbReference type="SUPFAM" id="SSF53474">
    <property type="entry name" value="alpha/beta-Hydrolases"/>
    <property type="match status" value="1"/>
</dbReference>